<dbReference type="Pfam" id="PF13649">
    <property type="entry name" value="Methyltransf_25"/>
    <property type="match status" value="1"/>
</dbReference>
<keyword evidence="2" id="KW-0808">Transferase</keyword>
<dbReference type="PANTHER" id="PTHR43861">
    <property type="entry name" value="TRANS-ACONITATE 2-METHYLTRANSFERASE-RELATED"/>
    <property type="match status" value="1"/>
</dbReference>
<dbReference type="InterPro" id="IPR029063">
    <property type="entry name" value="SAM-dependent_MTases_sf"/>
</dbReference>
<proteinExistence type="predicted"/>
<evidence type="ECO:0000313" key="5">
    <source>
        <dbReference type="Proteomes" id="UP000198926"/>
    </source>
</evidence>
<dbReference type="Gene3D" id="3.40.50.150">
    <property type="entry name" value="Vaccinia Virus protein VP39"/>
    <property type="match status" value="1"/>
</dbReference>
<feature type="domain" description="Methyltransferase" evidence="3">
    <location>
        <begin position="43"/>
        <end position="134"/>
    </location>
</feature>
<organism evidence="4 5">
    <name type="scientific">Yoonia litorea</name>
    <dbReference type="NCBI Taxonomy" id="1123755"/>
    <lineage>
        <taxon>Bacteria</taxon>
        <taxon>Pseudomonadati</taxon>
        <taxon>Pseudomonadota</taxon>
        <taxon>Alphaproteobacteria</taxon>
        <taxon>Rhodobacterales</taxon>
        <taxon>Paracoccaceae</taxon>
        <taxon>Yoonia</taxon>
    </lineage>
</organism>
<protein>
    <submittedName>
        <fullName evidence="4">Ubiquinone/menaquinone biosynthesis C-methylase UbiE</fullName>
    </submittedName>
</protein>
<dbReference type="GO" id="GO:0008168">
    <property type="term" value="F:methyltransferase activity"/>
    <property type="evidence" value="ECO:0007669"/>
    <property type="project" value="UniProtKB-KW"/>
</dbReference>
<accession>A0A1I6LB88</accession>
<dbReference type="InterPro" id="IPR041698">
    <property type="entry name" value="Methyltransf_25"/>
</dbReference>
<dbReference type="Proteomes" id="UP000198926">
    <property type="component" value="Unassembled WGS sequence"/>
</dbReference>
<keyword evidence="4" id="KW-0830">Ubiquinone</keyword>
<evidence type="ECO:0000256" key="1">
    <source>
        <dbReference type="ARBA" id="ARBA00022603"/>
    </source>
</evidence>
<dbReference type="GO" id="GO:0032259">
    <property type="term" value="P:methylation"/>
    <property type="evidence" value="ECO:0007669"/>
    <property type="project" value="UniProtKB-KW"/>
</dbReference>
<keyword evidence="5" id="KW-1185">Reference proteome</keyword>
<dbReference type="PANTHER" id="PTHR43861:SF1">
    <property type="entry name" value="TRANS-ACONITATE 2-METHYLTRANSFERASE"/>
    <property type="match status" value="1"/>
</dbReference>
<keyword evidence="1 4" id="KW-0489">Methyltransferase</keyword>
<dbReference type="CDD" id="cd02440">
    <property type="entry name" value="AdoMet_MTases"/>
    <property type="match status" value="1"/>
</dbReference>
<evidence type="ECO:0000259" key="3">
    <source>
        <dbReference type="Pfam" id="PF13649"/>
    </source>
</evidence>
<reference evidence="4 5" key="1">
    <citation type="submission" date="2016-10" db="EMBL/GenBank/DDBJ databases">
        <authorList>
            <person name="de Groot N.N."/>
        </authorList>
    </citation>
    <scope>NUCLEOTIDE SEQUENCE [LARGE SCALE GENOMIC DNA]</scope>
    <source>
        <strain evidence="4 5">DSM 29433</strain>
    </source>
</reference>
<dbReference type="RefSeq" id="WP_090203242.1">
    <property type="nucleotide sequence ID" value="NZ_FOZM01000001.1"/>
</dbReference>
<gene>
    <name evidence="4" type="ORF">SAMN05444714_0361</name>
</gene>
<dbReference type="STRING" id="1123755.SAMN05444714_0361"/>
<dbReference type="OrthoDB" id="5642573at2"/>
<dbReference type="SUPFAM" id="SSF53335">
    <property type="entry name" value="S-adenosyl-L-methionine-dependent methyltransferases"/>
    <property type="match status" value="1"/>
</dbReference>
<evidence type="ECO:0000256" key="2">
    <source>
        <dbReference type="ARBA" id="ARBA00022679"/>
    </source>
</evidence>
<name>A0A1I6LB88_9RHOB</name>
<dbReference type="EMBL" id="FOZM01000001">
    <property type="protein sequence ID" value="SFS00742.1"/>
    <property type="molecule type" value="Genomic_DNA"/>
</dbReference>
<sequence length="206" mass="22643">MSTADFWDKAAEKYAASKIKDENAYEDTLERTRGFLKKDDHLLEVGCGTGTTALKLAKDVARITATDVSSGMLDIAEKKRQDAGVENVHFIKAEVMTDMPDAPFDAVFASSILHLVDDLDATLAHLFSLLKPGGYMVSKTTCLKQMSILIPPMIKVMQAFGKAPAVLVFSADELESAFTRAGFTLIETRYFGKNRAARFIVAKRPQ</sequence>
<evidence type="ECO:0000313" key="4">
    <source>
        <dbReference type="EMBL" id="SFS00742.1"/>
    </source>
</evidence>
<dbReference type="AlphaFoldDB" id="A0A1I6LB88"/>